<evidence type="ECO:0000313" key="3">
    <source>
        <dbReference type="Proteomes" id="UP000253551"/>
    </source>
</evidence>
<comment type="caution">
    <text evidence="2">The sequence shown here is derived from an EMBL/GenBank/DDBJ whole genome shotgun (WGS) entry which is preliminary data.</text>
</comment>
<proteinExistence type="predicted"/>
<dbReference type="Proteomes" id="UP000253551">
    <property type="component" value="Unassembled WGS sequence"/>
</dbReference>
<keyword evidence="1" id="KW-1133">Transmembrane helix</keyword>
<organism evidence="2 3">
    <name type="scientific">Rhizopus stolonifer</name>
    <name type="common">Rhizopus nigricans</name>
    <dbReference type="NCBI Taxonomy" id="4846"/>
    <lineage>
        <taxon>Eukaryota</taxon>
        <taxon>Fungi</taxon>
        <taxon>Fungi incertae sedis</taxon>
        <taxon>Mucoromycota</taxon>
        <taxon>Mucoromycotina</taxon>
        <taxon>Mucoromycetes</taxon>
        <taxon>Mucorales</taxon>
        <taxon>Mucorineae</taxon>
        <taxon>Rhizopodaceae</taxon>
        <taxon>Rhizopus</taxon>
    </lineage>
</organism>
<dbReference type="AlphaFoldDB" id="A0A367KL23"/>
<name>A0A367KL23_RHIST</name>
<keyword evidence="3" id="KW-1185">Reference proteome</keyword>
<evidence type="ECO:0000313" key="2">
    <source>
        <dbReference type="EMBL" id="RCI02935.1"/>
    </source>
</evidence>
<dbReference type="OrthoDB" id="2251255at2759"/>
<accession>A0A367KL23</accession>
<evidence type="ECO:0000256" key="1">
    <source>
        <dbReference type="SAM" id="Phobius"/>
    </source>
</evidence>
<sequence length="143" mass="16562">MKSCLTRKAYDGDQATKRLEEGYVKLPKCLRGMLDNILPKCDDNKKLQIINFIHSGIQSYIMRADRATKYITRIQKSRNYYISSGISQFGATVLPAIYISWAIKDIVRNTYNIIQESNTHSNNSNIPGSEWLTQYWEDSEKEE</sequence>
<keyword evidence="1" id="KW-0812">Transmembrane</keyword>
<gene>
    <name evidence="2" type="ORF">CU098_011409</name>
</gene>
<keyword evidence="1" id="KW-0472">Membrane</keyword>
<reference evidence="2 3" key="1">
    <citation type="journal article" date="2018" name="G3 (Bethesda)">
        <title>Phylogenetic and Phylogenomic Definition of Rhizopus Species.</title>
        <authorList>
            <person name="Gryganskyi A.P."/>
            <person name="Golan J."/>
            <person name="Dolatabadi S."/>
            <person name="Mondo S."/>
            <person name="Robb S."/>
            <person name="Idnurm A."/>
            <person name="Muszewska A."/>
            <person name="Steczkiewicz K."/>
            <person name="Masonjones S."/>
            <person name="Liao H.L."/>
            <person name="Gajdeczka M.T."/>
            <person name="Anike F."/>
            <person name="Vuek A."/>
            <person name="Anishchenko I.M."/>
            <person name="Voigt K."/>
            <person name="de Hoog G.S."/>
            <person name="Smith M.E."/>
            <person name="Heitman J."/>
            <person name="Vilgalys R."/>
            <person name="Stajich J.E."/>
        </authorList>
    </citation>
    <scope>NUCLEOTIDE SEQUENCE [LARGE SCALE GENOMIC DNA]</scope>
    <source>
        <strain evidence="2 3">LSU 92-RS-03</strain>
    </source>
</reference>
<dbReference type="EMBL" id="PJQM01001205">
    <property type="protein sequence ID" value="RCI02935.1"/>
    <property type="molecule type" value="Genomic_DNA"/>
</dbReference>
<feature type="transmembrane region" description="Helical" evidence="1">
    <location>
        <begin position="80"/>
        <end position="103"/>
    </location>
</feature>
<protein>
    <submittedName>
        <fullName evidence="2">Uncharacterized protein</fullName>
    </submittedName>
</protein>